<keyword evidence="1 6" id="KW-0349">Heme</keyword>
<dbReference type="Gene3D" id="2.60.120.260">
    <property type="entry name" value="Galactose-binding domain-like"/>
    <property type="match status" value="1"/>
</dbReference>
<evidence type="ECO:0000256" key="2">
    <source>
        <dbReference type="ARBA" id="ARBA00022723"/>
    </source>
</evidence>
<evidence type="ECO:0000256" key="3">
    <source>
        <dbReference type="ARBA" id="ARBA00022837"/>
    </source>
</evidence>
<evidence type="ECO:0000256" key="8">
    <source>
        <dbReference type="SAM" id="SignalP"/>
    </source>
</evidence>
<dbReference type="InterPro" id="IPR006585">
    <property type="entry name" value="FTP1"/>
</dbReference>
<dbReference type="HOGENOM" id="CLU_005632_1_0_0"/>
<keyword evidence="2 6" id="KW-0479">Metal-binding</keyword>
<dbReference type="Pfam" id="PF07587">
    <property type="entry name" value="PSD1"/>
    <property type="match status" value="1"/>
</dbReference>
<dbReference type="InterPro" id="IPR009056">
    <property type="entry name" value="Cyt_c-like_dom"/>
</dbReference>
<dbReference type="PROSITE" id="PS51007">
    <property type="entry name" value="CYTC"/>
    <property type="match status" value="1"/>
</dbReference>
<organism evidence="10 11">
    <name type="scientific">Rubinisphaera brasiliensis (strain ATCC 49424 / DSM 5305 / JCM 21570 / IAM 15109 / NBRC 103401 / IFAM 1448)</name>
    <name type="common">Planctomyces brasiliensis</name>
    <dbReference type="NCBI Taxonomy" id="756272"/>
    <lineage>
        <taxon>Bacteria</taxon>
        <taxon>Pseudomonadati</taxon>
        <taxon>Planctomycetota</taxon>
        <taxon>Planctomycetia</taxon>
        <taxon>Planctomycetales</taxon>
        <taxon>Planctomycetaceae</taxon>
        <taxon>Rubinisphaera</taxon>
    </lineage>
</organism>
<keyword evidence="4 6" id="KW-0408">Iron</keyword>
<dbReference type="SUPFAM" id="SSF49785">
    <property type="entry name" value="Galactose-binding domain-like"/>
    <property type="match status" value="1"/>
</dbReference>
<dbReference type="GO" id="GO:0009055">
    <property type="term" value="F:electron transfer activity"/>
    <property type="evidence" value="ECO:0007669"/>
    <property type="project" value="InterPro"/>
</dbReference>
<feature type="region of interest" description="Disordered" evidence="7">
    <location>
        <begin position="61"/>
        <end position="80"/>
    </location>
</feature>
<dbReference type="PANTHER" id="PTHR35889">
    <property type="entry name" value="CYCLOINULO-OLIGOSACCHARIDE FRUCTANOTRANSFERASE-RELATED"/>
    <property type="match status" value="1"/>
</dbReference>
<sequence>MGQMRISSLLAMLTLTFFPCLAAPAAEPVDFTHDIRPLLSNKCFQCHGPDEAERHGGLRLDTQEGAHGSGDSTLPAIVPGEADSSEVLRRVLSDDESERMPPPGSGKPLTADEVAKLKAWINQGANYAGHWAYQPPQRSDLPEVYNSNWPVNAVDRFILARLEREGLQPQPEADRTTLIRRLSLDLTGLPPTVEEVDRFVNDASPDAYAQLVDRLLAQPGYGEHWARMWLDLARYADSTGYANDLPRDIWAFRDYVIRSLNDNKPFDQFTIEQLAGDLLPNPTDEQLIATAFHRNTLTNNEGGTSDEEFRNAAIVDRVNTTFAVWMGTTMACAQCHTHKFDPITQHEYFQVFAVFNNTADADRRDESPKFDVYTDAQKQQKQDWQQELEELKRKLSTPTPELLASYQRWLDRLHLPLQTTESSSVDVDGETAADPKTQELVLQPASDMQFFTGLRLHVPAAATGAFPAIKRISASIEDGSSSSPAVKFVRISIPGKQKMLSLAEVQVFSGGKNVAPEGAAKQSSTDFGGPAKLAIDGNTDGDYQKAKSTTHTAVSKDPWWELELSDELPVEEIRLWNRTDGNLHVRLKDFVIEAFDAERKLVWQKNVSEPPNPQQAFALSTARPIPWQAAFANQTAKGHNAADVINGPNGWEPHAADSPAELTLVSQESFALKDGERLRLRLEWDGEVPSANAAPEFQFVTDSRAREFGRLPEAMRQLVTRPAAERNETEETRLRTYFLAEQAPELKTERQRKQQVEKSLAAIKPTTTVPFMQQLPEDKQRTTHVQLRGNFMSLGDEVQAGLPEAFFEWQAAQENDDDSIDRLDLARWLVAEENPLTARVIANRYWEKLFGIGLVATSEEFGSQGELPSHPELLDWLATELRRLDWDLKAFVRTLVLSRTYRQASTVDEALLARDPQNRLLARGPRFRLTAEMVRDQALAASGLLSNKMYGPPVRPPQPKLNLKAAFSGGIDWEPSVGEDRYRRGIYTRWQRMNPYPSMMAFDAPDRSTCVVRRDRTNTPLQAFVTLNDPVYVEAAQSLGRRMAGHAGELTEQIRFGFRATLVREPRSAELDRLVELWEQTRQQYASQPEAATQLATDPIGPLPEGSDPAEMAAWTLVGNVLLNLDETLMKP</sequence>
<dbReference type="InterPro" id="IPR036909">
    <property type="entry name" value="Cyt_c-like_dom_sf"/>
</dbReference>
<evidence type="ECO:0000256" key="6">
    <source>
        <dbReference type="PROSITE-ProRule" id="PRU00433"/>
    </source>
</evidence>
<dbReference type="GO" id="GO:0046872">
    <property type="term" value="F:metal ion binding"/>
    <property type="evidence" value="ECO:0007669"/>
    <property type="project" value="UniProtKB-KW"/>
</dbReference>
<evidence type="ECO:0000256" key="1">
    <source>
        <dbReference type="ARBA" id="ARBA00022617"/>
    </source>
</evidence>
<keyword evidence="11" id="KW-1185">Reference proteome</keyword>
<dbReference type="InterPro" id="IPR011444">
    <property type="entry name" value="DUF1549"/>
</dbReference>
<feature type="signal peptide" evidence="8">
    <location>
        <begin position="1"/>
        <end position="22"/>
    </location>
</feature>
<dbReference type="SUPFAM" id="SSF46626">
    <property type="entry name" value="Cytochrome c"/>
    <property type="match status" value="1"/>
</dbReference>
<evidence type="ECO:0000313" key="11">
    <source>
        <dbReference type="Proteomes" id="UP000006860"/>
    </source>
</evidence>
<name>F0SRB5_RUBBR</name>
<dbReference type="AlphaFoldDB" id="F0SRB5"/>
<protein>
    <recommendedName>
        <fullName evidence="9">Cytochrome c domain-containing protein</fullName>
    </recommendedName>
</protein>
<dbReference type="InterPro" id="IPR008979">
    <property type="entry name" value="Galactose-bd-like_sf"/>
</dbReference>
<dbReference type="eggNOG" id="COG4654">
    <property type="taxonomic scope" value="Bacteria"/>
</dbReference>
<accession>F0SRB5</accession>
<keyword evidence="8" id="KW-0732">Signal</keyword>
<feature type="domain" description="Cytochrome c" evidence="9">
    <location>
        <begin position="22"/>
        <end position="125"/>
    </location>
</feature>
<dbReference type="Pfam" id="PF07635">
    <property type="entry name" value="PSCyt1"/>
    <property type="match status" value="1"/>
</dbReference>
<keyword evidence="5" id="KW-1015">Disulfide bond</keyword>
<gene>
    <name evidence="10" type="ordered locus">Plabr_4795</name>
</gene>
<evidence type="ECO:0000256" key="7">
    <source>
        <dbReference type="SAM" id="MobiDB-lite"/>
    </source>
</evidence>
<keyword evidence="3" id="KW-0106">Calcium</keyword>
<dbReference type="Pfam" id="PF22633">
    <property type="entry name" value="F5_F8_type_C_2"/>
    <property type="match status" value="1"/>
</dbReference>
<dbReference type="InterPro" id="IPR011429">
    <property type="entry name" value="Cyt_c_Planctomycete-type"/>
</dbReference>
<dbReference type="SMART" id="SM00607">
    <property type="entry name" value="FTP"/>
    <property type="match status" value="1"/>
</dbReference>
<evidence type="ECO:0000259" key="9">
    <source>
        <dbReference type="PROSITE" id="PS51007"/>
    </source>
</evidence>
<dbReference type="EMBL" id="CP002546">
    <property type="protein sequence ID" value="ADY62366.1"/>
    <property type="molecule type" value="Genomic_DNA"/>
</dbReference>
<reference evidence="11" key="1">
    <citation type="submission" date="2011-02" db="EMBL/GenBank/DDBJ databases">
        <title>The complete genome of Planctomyces brasiliensis DSM 5305.</title>
        <authorList>
            <person name="Lucas S."/>
            <person name="Copeland A."/>
            <person name="Lapidus A."/>
            <person name="Bruce D."/>
            <person name="Goodwin L."/>
            <person name="Pitluck S."/>
            <person name="Kyrpides N."/>
            <person name="Mavromatis K."/>
            <person name="Pagani I."/>
            <person name="Ivanova N."/>
            <person name="Ovchinnikova G."/>
            <person name="Lu M."/>
            <person name="Detter J.C."/>
            <person name="Han C."/>
            <person name="Land M."/>
            <person name="Hauser L."/>
            <person name="Markowitz V."/>
            <person name="Cheng J.-F."/>
            <person name="Hugenholtz P."/>
            <person name="Woyke T."/>
            <person name="Wu D."/>
            <person name="Tindall B."/>
            <person name="Pomrenke H.G."/>
            <person name="Brambilla E."/>
            <person name="Klenk H.-P."/>
            <person name="Eisen J.A."/>
        </authorList>
    </citation>
    <scope>NUCLEOTIDE SEQUENCE [LARGE SCALE GENOMIC DNA]</scope>
    <source>
        <strain evidence="11">ATCC 49424 / DSM 5305 / JCM 21570 / NBRC 103401 / IFAM 1448</strain>
    </source>
</reference>
<dbReference type="PANTHER" id="PTHR35889:SF3">
    <property type="entry name" value="F-BOX DOMAIN-CONTAINING PROTEIN"/>
    <property type="match status" value="1"/>
</dbReference>
<dbReference type="STRING" id="756272.Plabr_4795"/>
<proteinExistence type="predicted"/>
<evidence type="ECO:0000256" key="4">
    <source>
        <dbReference type="ARBA" id="ARBA00023004"/>
    </source>
</evidence>
<dbReference type="KEGG" id="pbs:Plabr_4795"/>
<dbReference type="GO" id="GO:0020037">
    <property type="term" value="F:heme binding"/>
    <property type="evidence" value="ECO:0007669"/>
    <property type="project" value="InterPro"/>
</dbReference>
<dbReference type="InterPro" id="IPR022655">
    <property type="entry name" value="DUF1553"/>
</dbReference>
<dbReference type="Proteomes" id="UP000006860">
    <property type="component" value="Chromosome"/>
</dbReference>
<dbReference type="Pfam" id="PF07583">
    <property type="entry name" value="PSCyt2"/>
    <property type="match status" value="1"/>
</dbReference>
<evidence type="ECO:0000313" key="10">
    <source>
        <dbReference type="EMBL" id="ADY62366.1"/>
    </source>
</evidence>
<feature type="chain" id="PRO_5003257248" description="Cytochrome c domain-containing protein" evidence="8">
    <location>
        <begin position="23"/>
        <end position="1132"/>
    </location>
</feature>
<evidence type="ECO:0000256" key="5">
    <source>
        <dbReference type="ARBA" id="ARBA00023157"/>
    </source>
</evidence>